<dbReference type="EMBL" id="MF599468">
    <property type="protein sequence ID" value="ATE87107.1"/>
    <property type="molecule type" value="Genomic_DNA"/>
</dbReference>
<dbReference type="Proteomes" id="UP000297192">
    <property type="component" value="Segment"/>
</dbReference>
<sequence>MAFIFEYETPEIDLDFILSRTEDEDHVLSQSELMEMIFEAHNYEVHFMGSCSKSKNIALTPSWMKWLECESKTRILNLLKSENIPYRQIKFKDPEFVEYPDLVKENMSQNAINKKQWIVMKFLDFKEMVLCLKTRRAKQVRRYYLALYDLYRLYDEYVRKTNERLGKDENMDLINEIKNDVETLKAMM</sequence>
<dbReference type="InterPro" id="IPR018879">
    <property type="entry name" value="MSV199_dom"/>
</dbReference>
<proteinExistence type="predicted"/>
<keyword evidence="3" id="KW-1185">Reference proteome</keyword>
<protein>
    <submittedName>
        <fullName evidence="2">N1R p28</fullName>
    </submittedName>
</protein>
<evidence type="ECO:0000313" key="3">
    <source>
        <dbReference type="Proteomes" id="UP000297192"/>
    </source>
</evidence>
<dbReference type="RefSeq" id="YP_010084850.1">
    <property type="nucleotide sequence ID" value="NC_055165.1"/>
</dbReference>
<accession>A0A291B0T6</accession>
<feature type="domain" description="MSV199" evidence="1">
    <location>
        <begin position="51"/>
        <end position="149"/>
    </location>
</feature>
<reference evidence="2" key="2">
    <citation type="journal article" date="2017" name="Sci. Rep.">
        <title>Characterization of a new member of Iridoviridae, Shrimp hemocyte iridescent virus (SHIV), found in white leg shrimp (Litopenaeus vannamei).</title>
        <authorList>
            <person name="Qiu L."/>
            <person name="Chen M.M."/>
            <person name="Wan X.Y."/>
            <person name="Li C."/>
            <person name="Zhang Q.L."/>
            <person name="Wang R.Y."/>
            <person name="Cheng D.Y."/>
            <person name="Dong X."/>
            <person name="Yang B."/>
            <person name="Wang X.H."/>
            <person name="Xiang J.H."/>
            <person name="Huang J."/>
        </authorList>
    </citation>
    <scope>NUCLEOTIDE SEQUENCE [LARGE SCALE GENOMIC DNA]</scope>
    <source>
        <strain evidence="2">20141215</strain>
    </source>
</reference>
<reference evidence="2" key="1">
    <citation type="journal article" date="2017" name="Arch. Virol.">
        <title>Complete genome sequence of shrimp hemocyte iridescent virus (SHIV) isolated from white leg shrimp, Litopenaeus vannamei.</title>
        <authorList>
            <person name="Qiu L."/>
            <person name="Chen M.M."/>
            <person name="Wang R.Y."/>
            <person name="Wan X.Y."/>
            <person name="Li C."/>
            <person name="Zhang Q.L."/>
            <person name="Dong X."/>
            <person name="Yang B."/>
            <person name="Xiang J.H."/>
            <person name="Huang J."/>
        </authorList>
    </citation>
    <scope>NUCLEOTIDE SEQUENCE [LARGE SCALE GENOMIC DNA]</scope>
    <source>
        <strain evidence="2">20141215</strain>
    </source>
</reference>
<dbReference type="KEGG" id="vg:65099870"/>
<evidence type="ECO:0000259" key="1">
    <source>
        <dbReference type="Pfam" id="PF10553"/>
    </source>
</evidence>
<gene>
    <name evidence="2" type="primary">98R</name>
</gene>
<name>A0A291B0T6_9VIRU</name>
<evidence type="ECO:0000313" key="2">
    <source>
        <dbReference type="EMBL" id="ATE87107.1"/>
    </source>
</evidence>
<organism evidence="2">
    <name type="scientific">Shrimp hemocyte iridescent virus</name>
    <dbReference type="NCBI Taxonomy" id="2039780"/>
    <lineage>
        <taxon>Viruses</taxon>
        <taxon>Varidnaviria</taxon>
        <taxon>Bamfordvirae</taxon>
        <taxon>Nucleocytoviricota</taxon>
        <taxon>Megaviricetes</taxon>
        <taxon>Pimascovirales</taxon>
        <taxon>Pimascovirales incertae sedis</taxon>
        <taxon>Iridoviridae</taxon>
        <taxon>Betairidovirinae</taxon>
        <taxon>Decapodiridovirus</taxon>
        <taxon>Decapodiridovirus litopenaeus1</taxon>
        <taxon>Decapod iridescent virus 1</taxon>
    </lineage>
</organism>
<dbReference type="GeneID" id="65099870"/>
<dbReference type="Pfam" id="PF10553">
    <property type="entry name" value="MSV199"/>
    <property type="match status" value="1"/>
</dbReference>